<feature type="transmembrane region" description="Helical" evidence="1">
    <location>
        <begin position="312"/>
        <end position="332"/>
    </location>
</feature>
<keyword evidence="3" id="KW-1185">Reference proteome</keyword>
<keyword evidence="1" id="KW-1133">Transmembrane helix</keyword>
<dbReference type="AlphaFoldDB" id="A0A1I6P5T0"/>
<evidence type="ECO:0000313" key="2">
    <source>
        <dbReference type="EMBL" id="SFS35535.1"/>
    </source>
</evidence>
<dbReference type="Proteomes" id="UP000198873">
    <property type="component" value="Unassembled WGS sequence"/>
</dbReference>
<organism evidence="2 3">
    <name type="scientific">Streptomyces harbinensis</name>
    <dbReference type="NCBI Taxonomy" id="1176198"/>
    <lineage>
        <taxon>Bacteria</taxon>
        <taxon>Bacillati</taxon>
        <taxon>Actinomycetota</taxon>
        <taxon>Actinomycetes</taxon>
        <taxon>Kitasatosporales</taxon>
        <taxon>Streptomycetaceae</taxon>
        <taxon>Streptomyces</taxon>
    </lineage>
</organism>
<protein>
    <submittedName>
        <fullName evidence="2">Uncharacterized protein</fullName>
    </submittedName>
</protein>
<feature type="transmembrane region" description="Helical" evidence="1">
    <location>
        <begin position="156"/>
        <end position="174"/>
    </location>
</feature>
<proteinExistence type="predicted"/>
<name>A0A1I6P5T0_9ACTN</name>
<gene>
    <name evidence="2" type="ORF">SAMN05444716_101293</name>
</gene>
<feature type="transmembrane region" description="Helical" evidence="1">
    <location>
        <begin position="344"/>
        <end position="363"/>
    </location>
</feature>
<sequence length="382" mass="42740">MGLWCSFKDWIQGRTVERCQRDEMIDAWRMARFLMATQGYQPSDQLAWEPVRASIQRRIGVGHRLYHSRFSPWMVPLAVPPVLVVLGGSQRTSFTLTAVVWTIAVAQFGRSLKLRVLLAQFSIGLAVGLTSFLWFMVVRLPNEWDAPWLFPQMGKVALAVFLFVEIPLLVWLLVRHRIRIDRECHPHDSVVLGIVQVTYRIHCERMEWRSSRACRRWVGLVDGIAVDASVHLALGKRADMADRRLRHELRAEAEKIATGIRLLKKELATASSEADIVAVVGNLTRGMIQIARYERTVLLSTAPAVLAPSRSIARIFSGLLSALPLFIAAWLVPMIPQIASSPQLAQAAMWSLVVSGVIALIPVRAEAGARIHEVVGRSLPSS</sequence>
<keyword evidence="1" id="KW-0472">Membrane</keyword>
<dbReference type="STRING" id="1176198.SAMN05444716_101293"/>
<evidence type="ECO:0000313" key="3">
    <source>
        <dbReference type="Proteomes" id="UP000198873"/>
    </source>
</evidence>
<dbReference type="EMBL" id="FPAB01000001">
    <property type="protein sequence ID" value="SFS35535.1"/>
    <property type="molecule type" value="Genomic_DNA"/>
</dbReference>
<accession>A0A1I6P5T0</accession>
<reference evidence="3" key="1">
    <citation type="submission" date="2016-10" db="EMBL/GenBank/DDBJ databases">
        <authorList>
            <person name="Varghese N."/>
            <person name="Submissions S."/>
        </authorList>
    </citation>
    <scope>NUCLEOTIDE SEQUENCE [LARGE SCALE GENOMIC DNA]</scope>
    <source>
        <strain evidence="3">CGMCC 4.7047</strain>
    </source>
</reference>
<evidence type="ECO:0000256" key="1">
    <source>
        <dbReference type="SAM" id="Phobius"/>
    </source>
</evidence>
<keyword evidence="1" id="KW-0812">Transmembrane</keyword>
<feature type="transmembrane region" description="Helical" evidence="1">
    <location>
        <begin position="116"/>
        <end position="136"/>
    </location>
</feature>